<keyword evidence="2" id="KW-1185">Reference proteome</keyword>
<sequence length="135" mass="15109">MKMQIREHTIHSPKTLLTHIGDCELHAESVRSRARVDLAASPKKSARFTQAMPPEPLETHAVLYIESRTPSPAISDVFFMSIPSKCERTTQSGLYRSVSQSTITVSDLSPHVSVHWPTGQPWTDADQTDWEARLA</sequence>
<organism evidence="1 2">
    <name type="scientific">Rhizopogon vesiculosus</name>
    <dbReference type="NCBI Taxonomy" id="180088"/>
    <lineage>
        <taxon>Eukaryota</taxon>
        <taxon>Fungi</taxon>
        <taxon>Dikarya</taxon>
        <taxon>Basidiomycota</taxon>
        <taxon>Agaricomycotina</taxon>
        <taxon>Agaricomycetes</taxon>
        <taxon>Agaricomycetidae</taxon>
        <taxon>Boletales</taxon>
        <taxon>Suillineae</taxon>
        <taxon>Rhizopogonaceae</taxon>
        <taxon>Rhizopogon</taxon>
    </lineage>
</organism>
<protein>
    <submittedName>
        <fullName evidence="1">Uncharacterized protein</fullName>
    </submittedName>
</protein>
<dbReference type="OrthoDB" id="2423954at2759"/>
<evidence type="ECO:0000313" key="1">
    <source>
        <dbReference type="EMBL" id="OJA15722.1"/>
    </source>
</evidence>
<proteinExistence type="predicted"/>
<dbReference type="AlphaFoldDB" id="A0A1J8R1V2"/>
<evidence type="ECO:0000313" key="2">
    <source>
        <dbReference type="Proteomes" id="UP000183567"/>
    </source>
</evidence>
<reference evidence="1 2" key="1">
    <citation type="submission" date="2016-03" db="EMBL/GenBank/DDBJ databases">
        <title>Comparative genomics of the ectomycorrhizal sister species Rhizopogon vinicolor and Rhizopogon vesiculosus (Basidiomycota: Boletales) reveals a divergence of the mating type B locus.</title>
        <authorList>
            <person name="Mujic A.B."/>
            <person name="Kuo A."/>
            <person name="Tritt A."/>
            <person name="Lipzen A."/>
            <person name="Chen C."/>
            <person name="Johnson J."/>
            <person name="Sharma A."/>
            <person name="Barry K."/>
            <person name="Grigoriev I.V."/>
            <person name="Spatafora J.W."/>
        </authorList>
    </citation>
    <scope>NUCLEOTIDE SEQUENCE [LARGE SCALE GENOMIC DNA]</scope>
    <source>
        <strain evidence="1 2">AM-OR11-056</strain>
    </source>
</reference>
<comment type="caution">
    <text evidence="1">The sequence shown here is derived from an EMBL/GenBank/DDBJ whole genome shotgun (WGS) entry which is preliminary data.</text>
</comment>
<gene>
    <name evidence="1" type="ORF">AZE42_13873</name>
</gene>
<accession>A0A1J8R1V2</accession>
<dbReference type="EMBL" id="LVVM01002911">
    <property type="protein sequence ID" value="OJA15722.1"/>
    <property type="molecule type" value="Genomic_DNA"/>
</dbReference>
<dbReference type="Proteomes" id="UP000183567">
    <property type="component" value="Unassembled WGS sequence"/>
</dbReference>
<name>A0A1J8R1V2_9AGAM</name>